<dbReference type="CDD" id="cd11386">
    <property type="entry name" value="MCP_signal"/>
    <property type="match status" value="1"/>
</dbReference>
<dbReference type="PROSITE" id="PS50111">
    <property type="entry name" value="CHEMOTAXIS_TRANSDUC_2"/>
    <property type="match status" value="1"/>
</dbReference>
<protein>
    <recommendedName>
        <fullName evidence="14">HAMP domain-containing protein</fullName>
    </recommendedName>
</protein>
<sequence length="802" mass="86420">MIAGENLVATRISPMTRSIKPSRLLGPGIALMQRLPMTVKMLAMSATLVLPLLLVSILLAKSYWDVRRESLHELAGLQVVRQITQLVEQVGQHQGRLRLAMQGNAKAQSDLPAARQQLKAAMAQVDRAVQADPQLELAPHWTPLRQALESLAAADDVTEADALYARHGEQMERLRQLMSLVGENSGLLQDASATGYFLKDIVVERLLPMFQTVSHLRNEGALLLARQEREGYNTDLVNAAVRLGGGQTDVLRGQLSQVEGRIVSLQRADEPPPQGWTEFKSAADGLVSKVGLTLGYGALSGEPVDFYDEVSLVVQAQAAFGQATAQRLQELLQSRADQAVRRLIGVSAGALLVMLLLAYAVTAFYHATVGGLQSLNEVIDRATQGDLSGVVDIPGRDEMAAMGAKFQLMLASLAGLVADVRSVSAVLGHMGQQLVGDSGQLSERTQSQAASLEQATASVRDAADTVTRNGESVQEISRVGEVLHRETEQAHGLMQQTVQGMGTLQTTSQRMNEIIGVIDGIAFQTNILALNAAVEAARAGNAGRGFAVVAAEVRSLAQRTQSAAGEVRSLIAASTGRVKASVAEISSVNEVMERVVTGIRDIAVRIDGMAVASKQQSVALKEVAQAMDEIDQVTYQNASMADRTSSRCGQLMDRTSDLTQAVQYMTLTQGTADVAMHLAQAALDHIRARGLERASEDFYQPHGRFIDRDLYIFVLDREGRYRVMGADRSKSGSSVYDAPGVDAERLLRDAWERVDQDGGGWIEYNIVNPLTGDVRGKSSFVLPVSEQLLVGCGAYRSALSNH</sequence>
<dbReference type="OrthoDB" id="9054408at2"/>
<keyword evidence="6 9" id="KW-0472">Membrane</keyword>
<dbReference type="InterPro" id="IPR004090">
    <property type="entry name" value="Chemotax_Me-accpt_rcpt"/>
</dbReference>
<evidence type="ECO:0000256" key="1">
    <source>
        <dbReference type="ARBA" id="ARBA00004651"/>
    </source>
</evidence>
<dbReference type="SMART" id="SM00283">
    <property type="entry name" value="MA"/>
    <property type="match status" value="1"/>
</dbReference>
<dbReference type="InterPro" id="IPR003660">
    <property type="entry name" value="HAMP_dom"/>
</dbReference>
<dbReference type="Gene3D" id="1.10.287.950">
    <property type="entry name" value="Methyl-accepting chemotaxis protein"/>
    <property type="match status" value="1"/>
</dbReference>
<evidence type="ECO:0000256" key="4">
    <source>
        <dbReference type="ARBA" id="ARBA00022692"/>
    </source>
</evidence>
<dbReference type="SUPFAM" id="SSF58104">
    <property type="entry name" value="Methyl-accepting chemotaxis protein (MCP) signaling domain"/>
    <property type="match status" value="1"/>
</dbReference>
<dbReference type="InterPro" id="IPR004089">
    <property type="entry name" value="MCPsignal_dom"/>
</dbReference>
<dbReference type="GO" id="GO:0004888">
    <property type="term" value="F:transmembrane signaling receptor activity"/>
    <property type="evidence" value="ECO:0007669"/>
    <property type="project" value="InterPro"/>
</dbReference>
<comment type="similarity">
    <text evidence="7">Belongs to the methyl-accepting chemotaxis (MCP) protein family.</text>
</comment>
<dbReference type="GO" id="GO:0005886">
    <property type="term" value="C:plasma membrane"/>
    <property type="evidence" value="ECO:0007669"/>
    <property type="project" value="UniProtKB-SubCell"/>
</dbReference>
<evidence type="ECO:0000256" key="2">
    <source>
        <dbReference type="ARBA" id="ARBA00022475"/>
    </source>
</evidence>
<dbReference type="GO" id="GO:0006935">
    <property type="term" value="P:chemotaxis"/>
    <property type="evidence" value="ECO:0007669"/>
    <property type="project" value="UniProtKB-KW"/>
</dbReference>
<organism evidence="12 13">
    <name type="scientific">Malikia spinosa</name>
    <dbReference type="NCBI Taxonomy" id="86180"/>
    <lineage>
        <taxon>Bacteria</taxon>
        <taxon>Pseudomonadati</taxon>
        <taxon>Pseudomonadota</taxon>
        <taxon>Betaproteobacteria</taxon>
        <taxon>Burkholderiales</taxon>
        <taxon>Comamonadaceae</taxon>
        <taxon>Malikia</taxon>
    </lineage>
</organism>
<dbReference type="AlphaFoldDB" id="A0A2S9KIH9"/>
<evidence type="ECO:0000256" key="5">
    <source>
        <dbReference type="ARBA" id="ARBA00022989"/>
    </source>
</evidence>
<feature type="domain" description="Methyl-accepting transducer" evidence="10">
    <location>
        <begin position="423"/>
        <end position="652"/>
    </location>
</feature>
<dbReference type="Pfam" id="PF00015">
    <property type="entry name" value="MCPsignal"/>
    <property type="match status" value="1"/>
</dbReference>
<dbReference type="InterPro" id="IPR033480">
    <property type="entry name" value="sCache_2"/>
</dbReference>
<feature type="domain" description="HAMP" evidence="11">
    <location>
        <begin position="366"/>
        <end position="418"/>
    </location>
</feature>
<dbReference type="PRINTS" id="PR00260">
    <property type="entry name" value="CHEMTRNSDUCR"/>
</dbReference>
<accession>A0A2S9KIH9</accession>
<name>A0A2S9KIH9_9BURK</name>
<dbReference type="PROSITE" id="PS50885">
    <property type="entry name" value="HAMP"/>
    <property type="match status" value="1"/>
</dbReference>
<keyword evidence="13" id="KW-1185">Reference proteome</keyword>
<evidence type="ECO:0000256" key="8">
    <source>
        <dbReference type="PROSITE-ProRule" id="PRU00284"/>
    </source>
</evidence>
<dbReference type="PANTHER" id="PTHR43531:SF11">
    <property type="entry name" value="METHYL-ACCEPTING CHEMOTAXIS PROTEIN 3"/>
    <property type="match status" value="1"/>
</dbReference>
<comment type="caution">
    <text evidence="12">The sequence shown here is derived from an EMBL/GenBank/DDBJ whole genome shotgun (WGS) entry which is preliminary data.</text>
</comment>
<dbReference type="GO" id="GO:0007165">
    <property type="term" value="P:signal transduction"/>
    <property type="evidence" value="ECO:0007669"/>
    <property type="project" value="UniProtKB-KW"/>
</dbReference>
<keyword evidence="8" id="KW-0807">Transducer</keyword>
<evidence type="ECO:0000256" key="6">
    <source>
        <dbReference type="ARBA" id="ARBA00023136"/>
    </source>
</evidence>
<evidence type="ECO:0000259" key="10">
    <source>
        <dbReference type="PROSITE" id="PS50111"/>
    </source>
</evidence>
<gene>
    <name evidence="12" type="ORF">C6P61_01830</name>
</gene>
<feature type="transmembrane region" description="Helical" evidence="9">
    <location>
        <begin position="343"/>
        <end position="365"/>
    </location>
</feature>
<keyword evidence="3" id="KW-0145">Chemotaxis</keyword>
<reference evidence="12 13" key="1">
    <citation type="submission" date="2018-03" db="EMBL/GenBank/DDBJ databases">
        <title>Comparative genomics illustrates the genes involved in a hyperalkaliphilic mechanisms of Serpentinomonas isolated from highly-alkaline calcium-rich serpentinized springs.</title>
        <authorList>
            <person name="Suzuki S."/>
            <person name="Ishii S."/>
            <person name="Walworth N."/>
            <person name="Bird L."/>
            <person name="Kuenen J.G."/>
            <person name="Nealson K.H."/>
        </authorList>
    </citation>
    <scope>NUCLEOTIDE SEQUENCE [LARGE SCALE GENOMIC DNA]</scope>
    <source>
        <strain evidence="12 13">83</strain>
    </source>
</reference>
<dbReference type="CDD" id="cd06225">
    <property type="entry name" value="HAMP"/>
    <property type="match status" value="1"/>
</dbReference>
<evidence type="ECO:0000256" key="3">
    <source>
        <dbReference type="ARBA" id="ARBA00022500"/>
    </source>
</evidence>
<evidence type="ECO:0000256" key="7">
    <source>
        <dbReference type="ARBA" id="ARBA00029447"/>
    </source>
</evidence>
<comment type="subcellular location">
    <subcellularLocation>
        <location evidence="1">Cell membrane</location>
        <topology evidence="1">Multi-pass membrane protein</topology>
    </subcellularLocation>
</comment>
<dbReference type="SMART" id="SM00304">
    <property type="entry name" value="HAMP"/>
    <property type="match status" value="2"/>
</dbReference>
<evidence type="ECO:0000313" key="12">
    <source>
        <dbReference type="EMBL" id="PRD70217.1"/>
    </source>
</evidence>
<evidence type="ECO:0000313" key="13">
    <source>
        <dbReference type="Proteomes" id="UP000238326"/>
    </source>
</evidence>
<evidence type="ECO:0008006" key="14">
    <source>
        <dbReference type="Google" id="ProtNLM"/>
    </source>
</evidence>
<dbReference type="Proteomes" id="UP000238326">
    <property type="component" value="Unassembled WGS sequence"/>
</dbReference>
<dbReference type="PANTHER" id="PTHR43531">
    <property type="entry name" value="PROTEIN ICFG"/>
    <property type="match status" value="1"/>
</dbReference>
<dbReference type="Pfam" id="PF17200">
    <property type="entry name" value="sCache_2"/>
    <property type="match status" value="1"/>
</dbReference>
<keyword evidence="4 9" id="KW-0812">Transmembrane</keyword>
<dbReference type="EMBL" id="PVLR01000006">
    <property type="protein sequence ID" value="PRD70217.1"/>
    <property type="molecule type" value="Genomic_DNA"/>
</dbReference>
<proteinExistence type="inferred from homology"/>
<dbReference type="Gene3D" id="3.30.450.20">
    <property type="entry name" value="PAS domain"/>
    <property type="match status" value="1"/>
</dbReference>
<keyword evidence="5 9" id="KW-1133">Transmembrane helix</keyword>
<evidence type="ECO:0000259" key="11">
    <source>
        <dbReference type="PROSITE" id="PS50885"/>
    </source>
</evidence>
<dbReference type="InterPro" id="IPR051310">
    <property type="entry name" value="MCP_chemotaxis"/>
</dbReference>
<keyword evidence="2" id="KW-1003">Cell membrane</keyword>
<evidence type="ECO:0000256" key="9">
    <source>
        <dbReference type="SAM" id="Phobius"/>
    </source>
</evidence>
<feature type="transmembrane region" description="Helical" evidence="9">
    <location>
        <begin position="41"/>
        <end position="60"/>
    </location>
</feature>
<dbReference type="Gene3D" id="6.10.340.10">
    <property type="match status" value="1"/>
</dbReference>